<evidence type="ECO:0000313" key="8">
    <source>
        <dbReference type="EMBL" id="MCF2946954.1"/>
    </source>
</evidence>
<gene>
    <name evidence="8" type="ORF">L0668_02470</name>
</gene>
<accession>A0ABS9D2W9</accession>
<evidence type="ECO:0000256" key="4">
    <source>
        <dbReference type="ARBA" id="ARBA00022729"/>
    </source>
</evidence>
<dbReference type="Pfam" id="PF00884">
    <property type="entry name" value="Sulfatase"/>
    <property type="match status" value="1"/>
</dbReference>
<sequence>MNLTRKIGNKFVAIFTLLSIVSMVEAKQSPNVVVFLVDDLRSELGVYGSKQVKSPNIDALAKQGVRFNHAYAQQAICGPSRVSIMTGLRPETLGIYSIDRSGRLRLNHPDVVSMPQLFKENGYQTISIGKVYHSTVDDQESWTTHIKKLPNFYAIEGNEGAKFAYEAGEVEDEFYKDGQVARDAISTLKKVKDQKFLMLVGLSKPHLPFNAPKKYWDLYDRNSIKVPSRAKPDNMHGLALTKWNELRMYGGTPKEGDADDETTKTLIHGYYASVSYMDAQVGKVMQALDDMDLRKNTLVVLMSDHGYKIGEYGAWNKHSNMEIDTRVPLIISRETSHKGRKTNVTSEALVENIDIFPTIAQVSGLPLPKMDGQSLVKLLDDPAMPWAEAAYSLHSRGKKYMGVTVTDGVWRYTEWRKSETQELLGKELYLHKNGDIAVANLAGVTVHKDTEQRMAKLLYKRFPKDAQSFNAKRELGNNAQTPL</sequence>
<keyword evidence="5" id="KW-0378">Hydrolase</keyword>
<comment type="cofactor">
    <cofactor evidence="1">
        <name>Ca(2+)</name>
        <dbReference type="ChEBI" id="CHEBI:29108"/>
    </cofactor>
</comment>
<dbReference type="CDD" id="cd16030">
    <property type="entry name" value="iduronate-2-sulfatase"/>
    <property type="match status" value="1"/>
</dbReference>
<keyword evidence="4" id="KW-0732">Signal</keyword>
<dbReference type="PROSITE" id="PS00523">
    <property type="entry name" value="SULFATASE_1"/>
    <property type="match status" value="1"/>
</dbReference>
<protein>
    <submittedName>
        <fullName evidence="8">Sulfatase</fullName>
    </submittedName>
</protein>
<dbReference type="RefSeq" id="WP_235310471.1">
    <property type="nucleotide sequence ID" value="NZ_JAKGAS010000001.1"/>
</dbReference>
<dbReference type="PANTHER" id="PTHR45953:SF1">
    <property type="entry name" value="IDURONATE 2-SULFATASE"/>
    <property type="match status" value="1"/>
</dbReference>
<comment type="similarity">
    <text evidence="2">Belongs to the sulfatase family.</text>
</comment>
<feature type="domain" description="Sulfatase N-terminal" evidence="7">
    <location>
        <begin position="30"/>
        <end position="364"/>
    </location>
</feature>
<dbReference type="Gene3D" id="3.40.720.10">
    <property type="entry name" value="Alkaline Phosphatase, subunit A"/>
    <property type="match status" value="1"/>
</dbReference>
<proteinExistence type="inferred from homology"/>
<dbReference type="EMBL" id="JAKGAS010000001">
    <property type="protein sequence ID" value="MCF2946954.1"/>
    <property type="molecule type" value="Genomic_DNA"/>
</dbReference>
<evidence type="ECO:0000256" key="6">
    <source>
        <dbReference type="ARBA" id="ARBA00022837"/>
    </source>
</evidence>
<evidence type="ECO:0000256" key="5">
    <source>
        <dbReference type="ARBA" id="ARBA00022801"/>
    </source>
</evidence>
<keyword evidence="9" id="KW-1185">Reference proteome</keyword>
<evidence type="ECO:0000259" key="7">
    <source>
        <dbReference type="Pfam" id="PF00884"/>
    </source>
</evidence>
<evidence type="ECO:0000256" key="1">
    <source>
        <dbReference type="ARBA" id="ARBA00001913"/>
    </source>
</evidence>
<dbReference type="SUPFAM" id="SSF53649">
    <property type="entry name" value="Alkaline phosphatase-like"/>
    <property type="match status" value="1"/>
</dbReference>
<dbReference type="PROSITE" id="PS00149">
    <property type="entry name" value="SULFATASE_2"/>
    <property type="match status" value="1"/>
</dbReference>
<reference evidence="8 9" key="1">
    <citation type="submission" date="2022-01" db="EMBL/GenBank/DDBJ databases">
        <title>Paraglaciecola sp. G1-23.</title>
        <authorList>
            <person name="Jin M.S."/>
            <person name="Han D.M."/>
            <person name="Kim H.M."/>
            <person name="Jeon C.O."/>
        </authorList>
    </citation>
    <scope>NUCLEOTIDE SEQUENCE [LARGE SCALE GENOMIC DNA]</scope>
    <source>
        <strain evidence="8 9">G1-23</strain>
    </source>
</reference>
<name>A0ABS9D2W9_9ALTE</name>
<dbReference type="PANTHER" id="PTHR45953">
    <property type="entry name" value="IDURONATE 2-SULFATASE"/>
    <property type="match status" value="1"/>
</dbReference>
<dbReference type="InterPro" id="IPR017850">
    <property type="entry name" value="Alkaline_phosphatase_core_sf"/>
</dbReference>
<dbReference type="InterPro" id="IPR000917">
    <property type="entry name" value="Sulfatase_N"/>
</dbReference>
<dbReference type="InterPro" id="IPR035874">
    <property type="entry name" value="IDS"/>
</dbReference>
<comment type="caution">
    <text evidence="8">The sequence shown here is derived from an EMBL/GenBank/DDBJ whole genome shotgun (WGS) entry which is preliminary data.</text>
</comment>
<keyword evidence="6" id="KW-0106">Calcium</keyword>
<evidence type="ECO:0000256" key="2">
    <source>
        <dbReference type="ARBA" id="ARBA00008779"/>
    </source>
</evidence>
<dbReference type="InterPro" id="IPR024607">
    <property type="entry name" value="Sulfatase_CS"/>
</dbReference>
<dbReference type="Proteomes" id="UP001521137">
    <property type="component" value="Unassembled WGS sequence"/>
</dbReference>
<evidence type="ECO:0000256" key="3">
    <source>
        <dbReference type="ARBA" id="ARBA00022723"/>
    </source>
</evidence>
<evidence type="ECO:0000313" key="9">
    <source>
        <dbReference type="Proteomes" id="UP001521137"/>
    </source>
</evidence>
<organism evidence="8 9">
    <name type="scientific">Paraglaciecola algarum</name>
    <dbReference type="NCBI Taxonomy" id="3050085"/>
    <lineage>
        <taxon>Bacteria</taxon>
        <taxon>Pseudomonadati</taxon>
        <taxon>Pseudomonadota</taxon>
        <taxon>Gammaproteobacteria</taxon>
        <taxon>Alteromonadales</taxon>
        <taxon>Alteromonadaceae</taxon>
        <taxon>Paraglaciecola</taxon>
    </lineage>
</organism>
<keyword evidence="3" id="KW-0479">Metal-binding</keyword>